<dbReference type="Proteomes" id="UP000253426">
    <property type="component" value="Unassembled WGS sequence"/>
</dbReference>
<keyword evidence="4 9" id="KW-0808">Transferase</keyword>
<feature type="transmembrane region" description="Helical" evidence="8">
    <location>
        <begin position="191"/>
        <end position="221"/>
    </location>
</feature>
<dbReference type="RefSeq" id="WP_113959052.1">
    <property type="nucleotide sequence ID" value="NZ_QNRR01000004.1"/>
</dbReference>
<feature type="transmembrane region" description="Helical" evidence="8">
    <location>
        <begin position="282"/>
        <end position="305"/>
    </location>
</feature>
<gene>
    <name evidence="9" type="ORF">DES53_104494</name>
</gene>
<comment type="subcellular location">
    <subcellularLocation>
        <location evidence="1">Cell membrane</location>
        <topology evidence="1">Multi-pass membrane protein</topology>
    </subcellularLocation>
</comment>
<evidence type="ECO:0000256" key="6">
    <source>
        <dbReference type="ARBA" id="ARBA00022989"/>
    </source>
</evidence>
<dbReference type="OrthoDB" id="207594at2"/>
<feature type="transmembrane region" description="Helical" evidence="8">
    <location>
        <begin position="311"/>
        <end position="332"/>
    </location>
</feature>
<accession>A0A366HQ69</accession>
<feature type="transmembrane region" description="Helical" evidence="8">
    <location>
        <begin position="233"/>
        <end position="251"/>
    </location>
</feature>
<dbReference type="GO" id="GO:0009103">
    <property type="term" value="P:lipopolysaccharide biosynthetic process"/>
    <property type="evidence" value="ECO:0007669"/>
    <property type="project" value="UniProtKB-ARBA"/>
</dbReference>
<feature type="transmembrane region" description="Helical" evidence="8">
    <location>
        <begin position="161"/>
        <end position="179"/>
    </location>
</feature>
<keyword evidence="5 8" id="KW-0812">Transmembrane</keyword>
<keyword evidence="2" id="KW-1003">Cell membrane</keyword>
<keyword evidence="7 8" id="KW-0472">Membrane</keyword>
<dbReference type="GO" id="GO:0010041">
    <property type="term" value="P:response to iron(III) ion"/>
    <property type="evidence" value="ECO:0007669"/>
    <property type="project" value="TreeGrafter"/>
</dbReference>
<comment type="caution">
    <text evidence="9">The sequence shown here is derived from an EMBL/GenBank/DDBJ whole genome shotgun (WGS) entry which is preliminary data.</text>
</comment>
<organism evidence="9 10">
    <name type="scientific">Roseimicrobium gellanilyticum</name>
    <dbReference type="NCBI Taxonomy" id="748857"/>
    <lineage>
        <taxon>Bacteria</taxon>
        <taxon>Pseudomonadati</taxon>
        <taxon>Verrucomicrobiota</taxon>
        <taxon>Verrucomicrobiia</taxon>
        <taxon>Verrucomicrobiales</taxon>
        <taxon>Verrucomicrobiaceae</taxon>
        <taxon>Roseimicrobium</taxon>
    </lineage>
</organism>
<protein>
    <submittedName>
        <fullName evidence="9">4-amino-4-deoxy-L-arabinose transferase-like glycosyltransferase</fullName>
    </submittedName>
</protein>
<evidence type="ECO:0000256" key="4">
    <source>
        <dbReference type="ARBA" id="ARBA00022679"/>
    </source>
</evidence>
<dbReference type="InterPro" id="IPR050297">
    <property type="entry name" value="LipidA_mod_glycosyltrf_83"/>
</dbReference>
<name>A0A366HQ69_9BACT</name>
<proteinExistence type="predicted"/>
<keyword evidence="10" id="KW-1185">Reference proteome</keyword>
<feature type="transmembrane region" description="Helical" evidence="8">
    <location>
        <begin position="375"/>
        <end position="395"/>
    </location>
</feature>
<evidence type="ECO:0000313" key="10">
    <source>
        <dbReference type="Proteomes" id="UP000253426"/>
    </source>
</evidence>
<dbReference type="PANTHER" id="PTHR33908:SF3">
    <property type="entry name" value="UNDECAPRENYL PHOSPHATE-ALPHA-4-AMINO-4-DEOXY-L-ARABINOSE ARABINOSYL TRANSFERASE"/>
    <property type="match status" value="1"/>
</dbReference>
<dbReference type="GO" id="GO:0016763">
    <property type="term" value="F:pentosyltransferase activity"/>
    <property type="evidence" value="ECO:0007669"/>
    <property type="project" value="TreeGrafter"/>
</dbReference>
<dbReference type="PANTHER" id="PTHR33908">
    <property type="entry name" value="MANNOSYLTRANSFERASE YKCB-RELATED"/>
    <property type="match status" value="1"/>
</dbReference>
<dbReference type="EMBL" id="QNRR01000004">
    <property type="protein sequence ID" value="RBP44671.1"/>
    <property type="molecule type" value="Genomic_DNA"/>
</dbReference>
<evidence type="ECO:0000256" key="5">
    <source>
        <dbReference type="ARBA" id="ARBA00022692"/>
    </source>
</evidence>
<evidence type="ECO:0000256" key="7">
    <source>
        <dbReference type="ARBA" id="ARBA00023136"/>
    </source>
</evidence>
<feature type="transmembrane region" description="Helical" evidence="8">
    <location>
        <begin position="27"/>
        <end position="46"/>
    </location>
</feature>
<reference evidence="9 10" key="1">
    <citation type="submission" date="2018-06" db="EMBL/GenBank/DDBJ databases">
        <title>Genomic Encyclopedia of Type Strains, Phase IV (KMG-IV): sequencing the most valuable type-strain genomes for metagenomic binning, comparative biology and taxonomic classification.</title>
        <authorList>
            <person name="Goeker M."/>
        </authorList>
    </citation>
    <scope>NUCLEOTIDE SEQUENCE [LARGE SCALE GENOMIC DNA]</scope>
    <source>
        <strain evidence="9 10">DSM 25532</strain>
    </source>
</reference>
<evidence type="ECO:0000256" key="3">
    <source>
        <dbReference type="ARBA" id="ARBA00022676"/>
    </source>
</evidence>
<evidence type="ECO:0000256" key="1">
    <source>
        <dbReference type="ARBA" id="ARBA00004651"/>
    </source>
</evidence>
<keyword evidence="6 8" id="KW-1133">Transmembrane helix</keyword>
<dbReference type="GO" id="GO:0005886">
    <property type="term" value="C:plasma membrane"/>
    <property type="evidence" value="ECO:0007669"/>
    <property type="project" value="UniProtKB-SubCell"/>
</dbReference>
<evidence type="ECO:0000313" key="9">
    <source>
        <dbReference type="EMBL" id="RBP44671.1"/>
    </source>
</evidence>
<dbReference type="AlphaFoldDB" id="A0A366HQ69"/>
<evidence type="ECO:0000256" key="8">
    <source>
        <dbReference type="SAM" id="Phobius"/>
    </source>
</evidence>
<feature type="transmembrane region" description="Helical" evidence="8">
    <location>
        <begin position="131"/>
        <end position="149"/>
    </location>
</feature>
<sequence length="502" mass="57180">MDTSVSSEDNKPSLNTQATSDAGHTRLLSTGLSILILALAILNMGVRNLPWHLDDYDQSKQAYVSFEMVERGNWFLQHTPRQFIATKPPLMGWISAGLYYLTHWWEISWRIPSLVSALVLLFLLKREGDKRFAVPVGILVAAVFALNLLTPRVATLVRTDMMLTLAIFIPGWIIWRKILARTEWTTGERWAIFASVLAGVLTKGPVLYAFLLPGIVAFLFLNKESRKYVWCGWWPWVIPLVIFLAWVWANIHNKDFYEQVVTKEFMGRFTSGEKAVHRSQPVYYYILHLTVRLAPWSLLLLVLLAKKQTRIWLRANAGTLWLLCWALAALLFMSVIPSKRTDRIFPIIPPLSLAMGSICAMWIERGAHWGKWSAAKWFTATIWLAAVASLGYTAANMYNQFRLPTDATARFGERVRAHAAPGNLRIAATPDGHEAVLLYLRIPEFTQFPKATRDLAQGKVDLLVLSRKEYEQSADKDKWEVLETLDKTESKDTYVCVKRKGA</sequence>
<evidence type="ECO:0000256" key="2">
    <source>
        <dbReference type="ARBA" id="ARBA00022475"/>
    </source>
</evidence>
<keyword evidence="3" id="KW-0328">Glycosyltransferase</keyword>